<keyword evidence="3" id="KW-1185">Reference proteome</keyword>
<organism evidence="2 3">
    <name type="scientific">Nostoc favosum CHAB5714</name>
    <dbReference type="NCBI Taxonomy" id="2780399"/>
    <lineage>
        <taxon>Bacteria</taxon>
        <taxon>Bacillati</taxon>
        <taxon>Cyanobacteriota</taxon>
        <taxon>Cyanophyceae</taxon>
        <taxon>Nostocales</taxon>
        <taxon>Nostocaceae</taxon>
        <taxon>Nostoc</taxon>
        <taxon>Nostoc favosum</taxon>
    </lineage>
</organism>
<feature type="domain" description="DUF4062" evidence="1">
    <location>
        <begin position="6"/>
        <end position="87"/>
    </location>
</feature>
<evidence type="ECO:0000259" key="1">
    <source>
        <dbReference type="Pfam" id="PF13271"/>
    </source>
</evidence>
<evidence type="ECO:0000313" key="2">
    <source>
        <dbReference type="EMBL" id="MCC5605176.1"/>
    </source>
</evidence>
<proteinExistence type="predicted"/>
<sequence length="323" mass="36449">MAKKYQMFISSTFADLVGERQAVVKTILDLEQIPSGMEVFPAVDQEQFEYIKKVIDECDYYILIIGARYGSTDQSGVSFTELEYDYAVQQRKTVLAFLHGAPETIPVKNVDQDPQLAERLAQFRTKVSRNRLVKYWTTPDSLQHAVAISIVKAISSAPAIGWIRGDAVASEELLKQINQIRIERDALKERVTEEPEETAIPAFSLASLDDLFEIRLIIAMSYGVEETDSVEMSWIEIFRAVAPSLGGDSSIHSMRDALEIYIRENKLFKHGAIYKTDFDKIRVHLEALGLLEVKFSEGLNHVVLTKKGRATMLDIVPAQVINF</sequence>
<name>A0ABS8INH1_9NOSO</name>
<protein>
    <submittedName>
        <fullName evidence="2">DUF4062 domain-containing protein</fullName>
    </submittedName>
</protein>
<comment type="caution">
    <text evidence="2">The sequence shown here is derived from an EMBL/GenBank/DDBJ whole genome shotgun (WGS) entry which is preliminary data.</text>
</comment>
<dbReference type="Proteomes" id="UP001199525">
    <property type="component" value="Unassembled WGS sequence"/>
</dbReference>
<accession>A0ABS8INH1</accession>
<dbReference type="InterPro" id="IPR025139">
    <property type="entry name" value="DUF4062"/>
</dbReference>
<gene>
    <name evidence="2" type="ORF">LC586_40295</name>
</gene>
<dbReference type="RefSeq" id="WP_229491324.1">
    <property type="nucleotide sequence ID" value="NZ_JAIVFQ010000227.1"/>
</dbReference>
<evidence type="ECO:0000313" key="3">
    <source>
        <dbReference type="Proteomes" id="UP001199525"/>
    </source>
</evidence>
<dbReference type="Pfam" id="PF13271">
    <property type="entry name" value="DUF4062"/>
    <property type="match status" value="1"/>
</dbReference>
<reference evidence="2 3" key="1">
    <citation type="journal article" date="2021" name="Microorganisms">
        <title>Genome Evolution of Filamentous Cyanobacterium Nostoc Species: From Facultative Symbiosis to Free Living.</title>
        <authorList>
            <person name="Huo D."/>
            <person name="Li H."/>
            <person name="Cai F."/>
            <person name="Guo X."/>
            <person name="Qiao Z."/>
            <person name="Wang W."/>
            <person name="Yu G."/>
            <person name="Li R."/>
        </authorList>
    </citation>
    <scope>NUCLEOTIDE SEQUENCE [LARGE SCALE GENOMIC DNA]</scope>
    <source>
        <strain evidence="2 3">CHAB 5714</strain>
    </source>
</reference>
<dbReference type="EMBL" id="JAIVFQ010000227">
    <property type="protein sequence ID" value="MCC5605176.1"/>
    <property type="molecule type" value="Genomic_DNA"/>
</dbReference>